<accession>A0A914KQS7</accession>
<name>A0A914KQS7_MELIC</name>
<evidence type="ECO:0000313" key="2">
    <source>
        <dbReference type="Proteomes" id="UP000887563"/>
    </source>
</evidence>
<dbReference type="AlphaFoldDB" id="A0A914KQS7"/>
<evidence type="ECO:0000313" key="3">
    <source>
        <dbReference type="WBParaSite" id="Minc3s00059g03053"/>
    </source>
</evidence>
<sequence>MLVVRVSGYFNFLSLWHLMLFISKVSGYFNFLSLCKNNWKHTQFLCIREHFWLGKLSISCLFLQENE</sequence>
<evidence type="ECO:0000256" key="1">
    <source>
        <dbReference type="SAM" id="Phobius"/>
    </source>
</evidence>
<reference evidence="3" key="1">
    <citation type="submission" date="2022-11" db="UniProtKB">
        <authorList>
            <consortium name="WormBaseParasite"/>
        </authorList>
    </citation>
    <scope>IDENTIFICATION</scope>
</reference>
<protein>
    <submittedName>
        <fullName evidence="3">Ovule protein</fullName>
    </submittedName>
</protein>
<keyword evidence="1" id="KW-1133">Transmembrane helix</keyword>
<keyword evidence="1" id="KW-0472">Membrane</keyword>
<dbReference type="Proteomes" id="UP000887563">
    <property type="component" value="Unplaced"/>
</dbReference>
<keyword evidence="1" id="KW-0812">Transmembrane</keyword>
<organism evidence="2 3">
    <name type="scientific">Meloidogyne incognita</name>
    <name type="common">Southern root-knot nematode worm</name>
    <name type="synonym">Oxyuris incognita</name>
    <dbReference type="NCBI Taxonomy" id="6306"/>
    <lineage>
        <taxon>Eukaryota</taxon>
        <taxon>Metazoa</taxon>
        <taxon>Ecdysozoa</taxon>
        <taxon>Nematoda</taxon>
        <taxon>Chromadorea</taxon>
        <taxon>Rhabditida</taxon>
        <taxon>Tylenchina</taxon>
        <taxon>Tylenchomorpha</taxon>
        <taxon>Tylenchoidea</taxon>
        <taxon>Meloidogynidae</taxon>
        <taxon>Meloidogyninae</taxon>
        <taxon>Meloidogyne</taxon>
        <taxon>Meloidogyne incognita group</taxon>
    </lineage>
</organism>
<feature type="transmembrane region" description="Helical" evidence="1">
    <location>
        <begin position="12"/>
        <end position="31"/>
    </location>
</feature>
<keyword evidence="2" id="KW-1185">Reference proteome</keyword>
<dbReference type="WBParaSite" id="Minc3s00059g03053">
    <property type="protein sequence ID" value="Minc3s00059g03053"/>
    <property type="gene ID" value="Minc3s00059g03053"/>
</dbReference>
<proteinExistence type="predicted"/>